<dbReference type="InterPro" id="IPR009011">
    <property type="entry name" value="Man6P_isomerase_rcpt-bd_dom_sf"/>
</dbReference>
<evidence type="ECO:0000256" key="2">
    <source>
        <dbReference type="ARBA" id="ARBA00009918"/>
    </source>
</evidence>
<feature type="coiled-coil region" evidence="8">
    <location>
        <begin position="287"/>
        <end position="359"/>
    </location>
</feature>
<dbReference type="PANTHER" id="PTHR15414">
    <property type="entry name" value="OS-9-RELATED"/>
    <property type="match status" value="1"/>
</dbReference>
<feature type="chain" id="PRO_5045039197" description="Protein OS-9 homolog" evidence="10">
    <location>
        <begin position="22"/>
        <end position="412"/>
    </location>
</feature>
<dbReference type="SUPFAM" id="SSF50911">
    <property type="entry name" value="Mannose 6-phosphate receptor domain"/>
    <property type="match status" value="1"/>
</dbReference>
<feature type="region of interest" description="Disordered" evidence="9">
    <location>
        <begin position="390"/>
        <end position="412"/>
    </location>
</feature>
<dbReference type="Proteomes" id="UP001473302">
    <property type="component" value="Unassembled WGS sequence"/>
</dbReference>
<keyword evidence="6" id="KW-0256">Endoplasmic reticulum</keyword>
<feature type="signal peptide" evidence="10">
    <location>
        <begin position="1"/>
        <end position="21"/>
    </location>
</feature>
<comment type="caution">
    <text evidence="12">The sequence shown here is derived from an EMBL/GenBank/DDBJ whole genome shotgun (WGS) entry which is preliminary data.</text>
</comment>
<evidence type="ECO:0000256" key="7">
    <source>
        <dbReference type="ARBA" id="ARBA00023157"/>
    </source>
</evidence>
<comment type="similarity">
    <text evidence="2">Belongs to the OS-9 family.</text>
</comment>
<accession>A0ABP9YP95</accession>
<dbReference type="PANTHER" id="PTHR15414:SF0">
    <property type="entry name" value="ENDOPLASMIC RETICULUM LECTIN 1"/>
    <property type="match status" value="1"/>
</dbReference>
<keyword evidence="8" id="KW-0175">Coiled coil</keyword>
<evidence type="ECO:0000313" key="13">
    <source>
        <dbReference type="Proteomes" id="UP001473302"/>
    </source>
</evidence>
<dbReference type="InterPro" id="IPR012913">
    <property type="entry name" value="OS9-like_dom"/>
</dbReference>
<evidence type="ECO:0000256" key="9">
    <source>
        <dbReference type="SAM" id="MobiDB-lite"/>
    </source>
</evidence>
<protein>
    <recommendedName>
        <fullName evidence="3">Protein OS-9 homolog</fullName>
    </recommendedName>
</protein>
<feature type="domain" description="MRH" evidence="11">
    <location>
        <begin position="117"/>
        <end position="264"/>
    </location>
</feature>
<dbReference type="EMBL" id="BAABUK010000003">
    <property type="protein sequence ID" value="GAA5808677.1"/>
    <property type="molecule type" value="Genomic_DNA"/>
</dbReference>
<reference evidence="12 13" key="1">
    <citation type="submission" date="2024-04" db="EMBL/GenBank/DDBJ databases">
        <title>genome sequences of Mucor flavus KT1a and Helicostylum pulchrum KT1b strains isolated from the surface of a dry-aged beef.</title>
        <authorList>
            <person name="Toyotome T."/>
            <person name="Hosono M."/>
            <person name="Torimaru M."/>
            <person name="Fukuda K."/>
            <person name="Mikami N."/>
        </authorList>
    </citation>
    <scope>NUCLEOTIDE SEQUENCE [LARGE SCALE GENOMIC DNA]</scope>
    <source>
        <strain evidence="12 13">KT1a</strain>
    </source>
</reference>
<keyword evidence="5" id="KW-0430">Lectin</keyword>
<evidence type="ECO:0000256" key="10">
    <source>
        <dbReference type="SAM" id="SignalP"/>
    </source>
</evidence>
<dbReference type="InterPro" id="IPR045149">
    <property type="entry name" value="OS-9-like"/>
</dbReference>
<name>A0ABP9YP95_9FUNG</name>
<dbReference type="PROSITE" id="PS51914">
    <property type="entry name" value="MRH"/>
    <property type="match status" value="1"/>
</dbReference>
<gene>
    <name evidence="12" type="ORF">MFLAVUS_002071</name>
</gene>
<evidence type="ECO:0000259" key="11">
    <source>
        <dbReference type="PROSITE" id="PS51914"/>
    </source>
</evidence>
<keyword evidence="4 10" id="KW-0732">Signal</keyword>
<evidence type="ECO:0000256" key="5">
    <source>
        <dbReference type="ARBA" id="ARBA00022734"/>
    </source>
</evidence>
<dbReference type="Pfam" id="PF07915">
    <property type="entry name" value="PRKCSH"/>
    <property type="match status" value="1"/>
</dbReference>
<evidence type="ECO:0000256" key="3">
    <source>
        <dbReference type="ARBA" id="ARBA00018727"/>
    </source>
</evidence>
<dbReference type="Gene3D" id="2.70.130.10">
    <property type="entry name" value="Mannose-6-phosphate receptor binding domain"/>
    <property type="match status" value="1"/>
</dbReference>
<evidence type="ECO:0000256" key="4">
    <source>
        <dbReference type="ARBA" id="ARBA00022729"/>
    </source>
</evidence>
<feature type="coiled-coil region" evidence="8">
    <location>
        <begin position="75"/>
        <end position="107"/>
    </location>
</feature>
<sequence length="412" mass="47757">MAINKLLTFTFIVNLVVSSLAVQFVQDDILAFPRYKVVLTDEKISNANFKDVEIPSSLNSIIMTSASGQPFSCTIPNVQIEQERLEREKEEQAKEETEQDIQATIERGLDLIEPLRTNCIRFFASTQQYWTYEYCHNQYVRQFHIERGHDGKVEKETETASFYLGVYPGAVTDTDKENQKAVSFPNNKKSSSSKVDTVMRKVGDQRYLVQEWKNGSECDLTEKPRTVEVQFHCDQQGQDRVTSFVEVSTCHYQITVSTPRLCEEMRLSHRHHAESHKIECRPIVPEKLIEQEQVQKQEQEQEQEQKDDQVEIAEKIVSEFTDQIKEAEPTPDRDVLNLISELTEQVNQLKVQINNNEKKPEISFFTFDEHGNMIPGKDIKQILNAATAKVNQPEQSKDQHQNKQAYHQHYIE</sequence>
<proteinExistence type="inferred from homology"/>
<organism evidence="12 13">
    <name type="scientific">Mucor flavus</name>
    <dbReference type="NCBI Taxonomy" id="439312"/>
    <lineage>
        <taxon>Eukaryota</taxon>
        <taxon>Fungi</taxon>
        <taxon>Fungi incertae sedis</taxon>
        <taxon>Mucoromycota</taxon>
        <taxon>Mucoromycotina</taxon>
        <taxon>Mucoromycetes</taxon>
        <taxon>Mucorales</taxon>
        <taxon>Mucorineae</taxon>
        <taxon>Mucoraceae</taxon>
        <taxon>Mucor</taxon>
    </lineage>
</organism>
<evidence type="ECO:0000256" key="1">
    <source>
        <dbReference type="ARBA" id="ARBA00004367"/>
    </source>
</evidence>
<keyword evidence="7" id="KW-1015">Disulfide bond</keyword>
<evidence type="ECO:0000313" key="12">
    <source>
        <dbReference type="EMBL" id="GAA5808677.1"/>
    </source>
</evidence>
<evidence type="ECO:0000256" key="8">
    <source>
        <dbReference type="SAM" id="Coils"/>
    </source>
</evidence>
<comment type="subcellular location">
    <subcellularLocation>
        <location evidence="1">Endoplasmic reticulum membrane</location>
        <topology evidence="1">Peripheral membrane protein</topology>
        <orientation evidence="1">Lumenal side</orientation>
    </subcellularLocation>
</comment>
<evidence type="ECO:0000256" key="6">
    <source>
        <dbReference type="ARBA" id="ARBA00022824"/>
    </source>
</evidence>
<dbReference type="InterPro" id="IPR044865">
    <property type="entry name" value="MRH_dom"/>
</dbReference>
<keyword evidence="13" id="KW-1185">Reference proteome</keyword>